<sequence length="285" mass="33001">MKYSQEELLPVVAKLAARYTSNESTSISYDKARQLMGAVIYCIEEYENAAAGLRNLVTAHSTISADTAYRQGYEILIEKVKKIQQEYNLMMKEFQYYGNRCCYDTFQKGMPEFFLYYDARFYPMNHILTLDYPVLVSLEPRCGADLMEVYVRSACLEQSFLQKLPADYILHVLSSYSGDYEELIINLASIVLRNVLGCRIAGKSIDLNGYSPIEMERLKLFISGKTREELEEQLKRYIDELMDFAYEGNEELGNYLKEDMRNFSFELQHGLNYNCFQAMLAVGNN</sequence>
<accession>A0A2S6HMT9</accession>
<dbReference type="Pfam" id="PF19677">
    <property type="entry name" value="DUF6179"/>
    <property type="match status" value="1"/>
</dbReference>
<evidence type="ECO:0000313" key="1">
    <source>
        <dbReference type="EMBL" id="PPK78801.1"/>
    </source>
</evidence>
<dbReference type="InterPro" id="IPR045751">
    <property type="entry name" value="DUF6179"/>
</dbReference>
<keyword evidence="2" id="KW-1185">Reference proteome</keyword>
<comment type="caution">
    <text evidence="1">The sequence shown here is derived from an EMBL/GenBank/DDBJ whole genome shotgun (WGS) entry which is preliminary data.</text>
</comment>
<reference evidence="1 2" key="1">
    <citation type="submission" date="2018-02" db="EMBL/GenBank/DDBJ databases">
        <title>Genomic Encyclopedia of Archaeal and Bacterial Type Strains, Phase II (KMG-II): from individual species to whole genera.</title>
        <authorList>
            <person name="Goeker M."/>
        </authorList>
    </citation>
    <scope>NUCLEOTIDE SEQUENCE [LARGE SCALE GENOMIC DNA]</scope>
    <source>
        <strain evidence="1 2">DSM 3808</strain>
    </source>
</reference>
<dbReference type="AlphaFoldDB" id="A0A2S6HMT9"/>
<evidence type="ECO:0000313" key="2">
    <source>
        <dbReference type="Proteomes" id="UP000237749"/>
    </source>
</evidence>
<name>A0A2S6HMT9_9FIRM</name>
<gene>
    <name evidence="1" type="ORF">BXY41_113133</name>
</gene>
<organism evidence="1 2">
    <name type="scientific">Lacrimispora xylanisolvens</name>
    <dbReference type="NCBI Taxonomy" id="384636"/>
    <lineage>
        <taxon>Bacteria</taxon>
        <taxon>Bacillati</taxon>
        <taxon>Bacillota</taxon>
        <taxon>Clostridia</taxon>
        <taxon>Lachnospirales</taxon>
        <taxon>Lachnospiraceae</taxon>
        <taxon>Lacrimispora</taxon>
    </lineage>
</organism>
<protein>
    <submittedName>
        <fullName evidence="1">Uncharacterized protein</fullName>
    </submittedName>
</protein>
<dbReference type="Proteomes" id="UP000237749">
    <property type="component" value="Unassembled WGS sequence"/>
</dbReference>
<dbReference type="EMBL" id="PTJA01000013">
    <property type="protein sequence ID" value="PPK78801.1"/>
    <property type="molecule type" value="Genomic_DNA"/>
</dbReference>
<proteinExistence type="predicted"/>
<dbReference type="OrthoDB" id="1907610at2"/>